<reference evidence="4" key="1">
    <citation type="journal article" date="2019" name="Int. J. Syst. Evol. Microbiol.">
        <title>The Global Catalogue of Microorganisms (GCM) 10K type strain sequencing project: providing services to taxonomists for standard genome sequencing and annotation.</title>
        <authorList>
            <consortium name="The Broad Institute Genomics Platform"/>
            <consortium name="The Broad Institute Genome Sequencing Center for Infectious Disease"/>
            <person name="Wu L."/>
            <person name="Ma J."/>
        </authorList>
    </citation>
    <scope>NUCLEOTIDE SEQUENCE [LARGE SCALE GENOMIC DNA]</scope>
    <source>
        <strain evidence="4">JCM 18409</strain>
    </source>
</reference>
<dbReference type="InterPro" id="IPR047951">
    <property type="entry name" value="Transpos_ISL3"/>
</dbReference>
<feature type="compositionally biased region" description="Gly residues" evidence="1">
    <location>
        <begin position="1"/>
        <end position="12"/>
    </location>
</feature>
<evidence type="ECO:0000313" key="3">
    <source>
        <dbReference type="EMBL" id="GAA5029110.1"/>
    </source>
</evidence>
<protein>
    <recommendedName>
        <fullName evidence="2">Transposase IS204/IS1001/IS1096/IS1165 DDE domain-containing protein</fullName>
    </recommendedName>
</protein>
<accession>A0ABP9JE03</accession>
<feature type="domain" description="Transposase IS204/IS1001/IS1096/IS1165 DDE" evidence="2">
    <location>
        <begin position="48"/>
        <end position="119"/>
    </location>
</feature>
<gene>
    <name evidence="3" type="ORF">GCM10023335_67720</name>
</gene>
<name>A0ABP9JE03_9ACTN</name>
<evidence type="ECO:0000256" key="1">
    <source>
        <dbReference type="SAM" id="MobiDB-lite"/>
    </source>
</evidence>
<comment type="caution">
    <text evidence="3">The sequence shown here is derived from an EMBL/GenBank/DDBJ whole genome shotgun (WGS) entry which is preliminary data.</text>
</comment>
<dbReference type="EMBL" id="BAABKB010000031">
    <property type="protein sequence ID" value="GAA5029110.1"/>
    <property type="molecule type" value="Genomic_DNA"/>
</dbReference>
<evidence type="ECO:0000313" key="4">
    <source>
        <dbReference type="Proteomes" id="UP001501759"/>
    </source>
</evidence>
<dbReference type="Proteomes" id="UP001501759">
    <property type="component" value="Unassembled WGS sequence"/>
</dbReference>
<sequence length="123" mass="12932">MFGTGSGAGQAVGVGSSLDDGAVEGEPVDDGGGHVRGFGQMLTQLQGERLPEWIAAVRADDLPSRHTFINGLERDLAAVTAGLTLPCSSGIVEGHVNRTKTIKRQMYGRAGFKLLRKRVLLAS</sequence>
<dbReference type="InterPro" id="IPR002560">
    <property type="entry name" value="Transposase_DDE"/>
</dbReference>
<dbReference type="Pfam" id="PF01610">
    <property type="entry name" value="DDE_Tnp_ISL3"/>
    <property type="match status" value="1"/>
</dbReference>
<feature type="region of interest" description="Disordered" evidence="1">
    <location>
        <begin position="1"/>
        <end position="37"/>
    </location>
</feature>
<evidence type="ECO:0000259" key="2">
    <source>
        <dbReference type="Pfam" id="PF01610"/>
    </source>
</evidence>
<keyword evidence="4" id="KW-1185">Reference proteome</keyword>
<proteinExistence type="predicted"/>
<dbReference type="PANTHER" id="PTHR33498">
    <property type="entry name" value="TRANSPOSASE FOR INSERTION SEQUENCE ELEMENT IS1557"/>
    <property type="match status" value="1"/>
</dbReference>
<organism evidence="3 4">
    <name type="scientific">Streptomyces siamensis</name>
    <dbReference type="NCBI Taxonomy" id="1274986"/>
    <lineage>
        <taxon>Bacteria</taxon>
        <taxon>Bacillati</taxon>
        <taxon>Actinomycetota</taxon>
        <taxon>Actinomycetes</taxon>
        <taxon>Kitasatosporales</taxon>
        <taxon>Streptomycetaceae</taxon>
        <taxon>Streptomyces</taxon>
    </lineage>
</organism>
<dbReference type="PANTHER" id="PTHR33498:SF1">
    <property type="entry name" value="TRANSPOSASE FOR INSERTION SEQUENCE ELEMENT IS1557"/>
    <property type="match status" value="1"/>
</dbReference>